<evidence type="ECO:0000313" key="2">
    <source>
        <dbReference type="Proteomes" id="UP000821865"/>
    </source>
</evidence>
<name>A0ACB8CRL8_DERSI</name>
<proteinExistence type="predicted"/>
<organism evidence="1 2">
    <name type="scientific">Dermacentor silvarum</name>
    <name type="common">Tick</name>
    <dbReference type="NCBI Taxonomy" id="543639"/>
    <lineage>
        <taxon>Eukaryota</taxon>
        <taxon>Metazoa</taxon>
        <taxon>Ecdysozoa</taxon>
        <taxon>Arthropoda</taxon>
        <taxon>Chelicerata</taxon>
        <taxon>Arachnida</taxon>
        <taxon>Acari</taxon>
        <taxon>Parasitiformes</taxon>
        <taxon>Ixodida</taxon>
        <taxon>Ixodoidea</taxon>
        <taxon>Ixodidae</taxon>
        <taxon>Rhipicephalinae</taxon>
        <taxon>Dermacentor</taxon>
    </lineage>
</organism>
<reference evidence="1" key="1">
    <citation type="submission" date="2020-05" db="EMBL/GenBank/DDBJ databases">
        <title>Large-scale comparative analyses of tick genomes elucidate their genetic diversity and vector capacities.</title>
        <authorList>
            <person name="Jia N."/>
            <person name="Wang J."/>
            <person name="Shi W."/>
            <person name="Du L."/>
            <person name="Sun Y."/>
            <person name="Zhan W."/>
            <person name="Jiang J."/>
            <person name="Wang Q."/>
            <person name="Zhang B."/>
            <person name="Ji P."/>
            <person name="Sakyi L.B."/>
            <person name="Cui X."/>
            <person name="Yuan T."/>
            <person name="Jiang B."/>
            <person name="Yang W."/>
            <person name="Lam T.T.-Y."/>
            <person name="Chang Q."/>
            <person name="Ding S."/>
            <person name="Wang X."/>
            <person name="Zhu J."/>
            <person name="Ruan X."/>
            <person name="Zhao L."/>
            <person name="Wei J."/>
            <person name="Que T."/>
            <person name="Du C."/>
            <person name="Cheng J."/>
            <person name="Dai P."/>
            <person name="Han X."/>
            <person name="Huang E."/>
            <person name="Gao Y."/>
            <person name="Liu J."/>
            <person name="Shao H."/>
            <person name="Ye R."/>
            <person name="Li L."/>
            <person name="Wei W."/>
            <person name="Wang X."/>
            <person name="Wang C."/>
            <person name="Yang T."/>
            <person name="Huo Q."/>
            <person name="Li W."/>
            <person name="Guo W."/>
            <person name="Chen H."/>
            <person name="Zhou L."/>
            <person name="Ni X."/>
            <person name="Tian J."/>
            <person name="Zhou Y."/>
            <person name="Sheng Y."/>
            <person name="Liu T."/>
            <person name="Pan Y."/>
            <person name="Xia L."/>
            <person name="Li J."/>
            <person name="Zhao F."/>
            <person name="Cao W."/>
        </authorList>
    </citation>
    <scope>NUCLEOTIDE SEQUENCE</scope>
    <source>
        <strain evidence="1">Dsil-2018</strain>
    </source>
</reference>
<keyword evidence="2" id="KW-1185">Reference proteome</keyword>
<accession>A0ACB8CRL8</accession>
<gene>
    <name evidence="1" type="ORF">HPB49_015068</name>
</gene>
<comment type="caution">
    <text evidence="1">The sequence shown here is derived from an EMBL/GenBank/DDBJ whole genome shotgun (WGS) entry which is preliminary data.</text>
</comment>
<dbReference type="EMBL" id="CM023474">
    <property type="protein sequence ID" value="KAH7949751.1"/>
    <property type="molecule type" value="Genomic_DNA"/>
</dbReference>
<dbReference type="Proteomes" id="UP000821865">
    <property type="component" value="Chromosome 5"/>
</dbReference>
<protein>
    <submittedName>
        <fullName evidence="1">Uncharacterized protein</fullName>
    </submittedName>
</protein>
<evidence type="ECO:0000313" key="1">
    <source>
        <dbReference type="EMBL" id="KAH7949751.1"/>
    </source>
</evidence>
<sequence>MPRHQSPEDIAANPTSPPTSATSSGSSPTSALRNRQSVEVGAPRATSPVNRNINSRSPQHHHASGSPTTESPASSNALPPAAAVVTSGSRSCTSPGGPAGRVRRQSPKLGTATSRADKNSGPRIILPYHFRRSLSSAKTTTSPKSSIMTSSAAASRPREHHSPVLYDENEEKKSEVGKIKPAVNTWRQSSRHGPRVSIPSLAQSSPSASTFDVKRRRASSGQTMLSEEVLERLHSLVIEGVDRKEDRVLCRDVPWKAFAMCTVTVVVLIAVLVAYFSGRLSSSVQRLAHDSACNSAGCQLLSSEVINRLDRSVDPCDDIEAHVCGPIRWESELVTDTATEMMRVWMQRGALHLESKRRPEVAFSLYNACMAPFEESVIELQAFMSEHGLLWPQYGGVKRHAAYVLLDLLINWGVPYFFELSLRRLPNNKRYSLYINRVKMSKWLRQQHLSDDMGRLKEYANLFYDVYGASDEDRSHIDRMLRLEKDMHHIIEPPDVYDKIQRGTLTELRVSLSSASLFTPSINGETWLQYLNDLLSPHQLMLQDYVLVDDTGLTQTMNELFSRFSNDDLLYTLGWWFAQQFSVIASLDGSVASYGSSAKAAANRPSDCYSLAESRYRRQLFLERAHTSLGTGGMRQVEVLLNNIRNTTLTLLSSISWMDEQTRKEATAIVEATEFEAWKPHIGDNHHGEHHQEKLVARSAGDGEHSVWKEWQVSGSDANDTERDGNRTGDARLALPVPPLPRTGERKQGRTSSYTTVVQGWVDSATSYKRQFPNWPLDDSLLHRHLSYATLVHYDYWWNSAFLQMAAFAEPLFYLDGPPSANYGGLGALVARHLFKAYDYMVSPVKRLTFSLVFCCLAGCSVALGCREISGSLAYILNRQ</sequence>